<feature type="domain" description="MYND-type" evidence="5">
    <location>
        <begin position="382"/>
        <end position="431"/>
    </location>
</feature>
<evidence type="ECO:0000256" key="4">
    <source>
        <dbReference type="PROSITE-ProRule" id="PRU00134"/>
    </source>
</evidence>
<proteinExistence type="predicted"/>
<keyword evidence="2 4" id="KW-0863">Zinc-finger</keyword>
<evidence type="ECO:0000256" key="2">
    <source>
        <dbReference type="ARBA" id="ARBA00022771"/>
    </source>
</evidence>
<reference evidence="6 7" key="1">
    <citation type="submission" date="2024-05" db="EMBL/GenBank/DDBJ databases">
        <title>A draft genome resource for the thread blight pathogen Marasmius tenuissimus strain MS-2.</title>
        <authorList>
            <person name="Yulfo-Soto G.E."/>
            <person name="Baruah I.K."/>
            <person name="Amoako-Attah I."/>
            <person name="Bukari Y."/>
            <person name="Meinhardt L.W."/>
            <person name="Bailey B.A."/>
            <person name="Cohen S.P."/>
        </authorList>
    </citation>
    <scope>NUCLEOTIDE SEQUENCE [LARGE SCALE GENOMIC DNA]</scope>
    <source>
        <strain evidence="6 7">MS-2</strain>
    </source>
</reference>
<evidence type="ECO:0000259" key="5">
    <source>
        <dbReference type="PROSITE" id="PS50865"/>
    </source>
</evidence>
<dbReference type="SUPFAM" id="SSF144232">
    <property type="entry name" value="HIT/MYND zinc finger-like"/>
    <property type="match status" value="1"/>
</dbReference>
<dbReference type="Proteomes" id="UP001437256">
    <property type="component" value="Unassembled WGS sequence"/>
</dbReference>
<dbReference type="InterPro" id="IPR002893">
    <property type="entry name" value="Znf_MYND"/>
</dbReference>
<dbReference type="PROSITE" id="PS50865">
    <property type="entry name" value="ZF_MYND_2"/>
    <property type="match status" value="1"/>
</dbReference>
<organism evidence="6 7">
    <name type="scientific">Marasmius tenuissimus</name>
    <dbReference type="NCBI Taxonomy" id="585030"/>
    <lineage>
        <taxon>Eukaryota</taxon>
        <taxon>Fungi</taxon>
        <taxon>Dikarya</taxon>
        <taxon>Basidiomycota</taxon>
        <taxon>Agaricomycotina</taxon>
        <taxon>Agaricomycetes</taxon>
        <taxon>Agaricomycetidae</taxon>
        <taxon>Agaricales</taxon>
        <taxon>Marasmiineae</taxon>
        <taxon>Marasmiaceae</taxon>
        <taxon>Marasmius</taxon>
    </lineage>
</organism>
<dbReference type="Pfam" id="PF01753">
    <property type="entry name" value="zf-MYND"/>
    <property type="match status" value="1"/>
</dbReference>
<dbReference type="EMBL" id="JBBXMP010000087">
    <property type="protein sequence ID" value="KAL0063157.1"/>
    <property type="molecule type" value="Genomic_DNA"/>
</dbReference>
<sequence>MPVYPQSIKGFLKRVAEGPLITLTPSEAGMRKILQSKAPSSDSSTSALEHRDVFGLIFFLVRSVILKTGQHQLFLKSFRWMADWMAFFIQSGVTKTEPMTPDESTFRGEVICLSSAILTTILPFNASSVSPIKTTPRFLPVMVDLTFHLVEVLDPQFEIIWSQVTKLMSDRISVMQFHTAVSLDLQNVYNIPLISTRLIQKLTTDPEIDVYAIVHPFLAKRIVKRIADVLEYVASKAESISREDTQVAVNCVGFCCNVLKRCFEDGFTWVCEGLDGGIITSIINIFLSKLPKAIGREEFASMKKSCTEVLLAIKPYLIFRSVLNRVVRNGKKLQAQRGLFRKLKAVSSEFEGSVRVFFDHAVALKRPMYLFDDISASNTCVNTTCPKRNGPPTRLNEKKLKLKLCSSCRVATYCSKKCQIMDWEAIHRRECCTDRPSDAGHSFRPSALDAAYMAFLGDDECAPQRQFKQLARSSPVERASKVVQLDFRQWPMDASIVEYESLLRSVSSSADAKELMDNKTLLDPTKETIFHILFPGKEDRSRLTMKRGIGHWVS</sequence>
<keyword evidence="1" id="KW-0479">Metal-binding</keyword>
<evidence type="ECO:0000313" key="7">
    <source>
        <dbReference type="Proteomes" id="UP001437256"/>
    </source>
</evidence>
<gene>
    <name evidence="6" type="ORF">AAF712_009949</name>
</gene>
<keyword evidence="7" id="KW-1185">Reference proteome</keyword>
<protein>
    <recommendedName>
        <fullName evidence="5">MYND-type domain-containing protein</fullName>
    </recommendedName>
</protein>
<keyword evidence="3" id="KW-0862">Zinc</keyword>
<accession>A0ABR2ZPV2</accession>
<evidence type="ECO:0000313" key="6">
    <source>
        <dbReference type="EMBL" id="KAL0063157.1"/>
    </source>
</evidence>
<evidence type="ECO:0000256" key="3">
    <source>
        <dbReference type="ARBA" id="ARBA00022833"/>
    </source>
</evidence>
<comment type="caution">
    <text evidence="6">The sequence shown here is derived from an EMBL/GenBank/DDBJ whole genome shotgun (WGS) entry which is preliminary data.</text>
</comment>
<name>A0ABR2ZPV2_9AGAR</name>
<evidence type="ECO:0000256" key="1">
    <source>
        <dbReference type="ARBA" id="ARBA00022723"/>
    </source>
</evidence>
<dbReference type="Gene3D" id="6.10.140.2220">
    <property type="match status" value="1"/>
</dbReference>